<dbReference type="InterPro" id="IPR013830">
    <property type="entry name" value="SGNH_hydro"/>
</dbReference>
<evidence type="ECO:0000313" key="4">
    <source>
        <dbReference type="Proteomes" id="UP000184130"/>
    </source>
</evidence>
<dbReference type="SUPFAM" id="SSF52266">
    <property type="entry name" value="SGNH hydrolase"/>
    <property type="match status" value="1"/>
</dbReference>
<dbReference type="EMBL" id="FRBD01000025">
    <property type="protein sequence ID" value="SHL15128.1"/>
    <property type="molecule type" value="Genomic_DNA"/>
</dbReference>
<keyword evidence="3" id="KW-0378">Hydrolase</keyword>
<evidence type="ECO:0000313" key="3">
    <source>
        <dbReference type="EMBL" id="SHL15128.1"/>
    </source>
</evidence>
<dbReference type="Proteomes" id="UP000184130">
    <property type="component" value="Unassembled WGS sequence"/>
</dbReference>
<feature type="domain" description="SGNH hydrolase-type esterase" evidence="2">
    <location>
        <begin position="98"/>
        <end position="239"/>
    </location>
</feature>
<gene>
    <name evidence="3" type="ORF">SAMN05216463_12543</name>
</gene>
<feature type="transmembrane region" description="Helical" evidence="1">
    <location>
        <begin position="12"/>
        <end position="34"/>
    </location>
</feature>
<keyword evidence="1" id="KW-0812">Transmembrane</keyword>
<name>A0A1M6YA93_XYLRU</name>
<reference evidence="3 4" key="1">
    <citation type="submission" date="2016-11" db="EMBL/GenBank/DDBJ databases">
        <authorList>
            <person name="Jaros S."/>
            <person name="Januszkiewicz K."/>
            <person name="Wedrychowicz H."/>
        </authorList>
    </citation>
    <scope>NUCLEOTIDE SEQUENCE [LARGE SCALE GENOMIC DNA]</scope>
    <source>
        <strain evidence="3 4">KHT3</strain>
    </source>
</reference>
<sequence length="251" mass="29161">MRTSKNKFVKRYLIYVSFLLNILFVALFCCLFFKKNIINEILIMLEYKKSIEIPYKNKPEYLVAEAWANSLSKLDIEADVVFYGNSITFDSDFQLLFPKTRICNMGCKGDDLDDLINRSFIISCVKPKKIFVLGGINKFSQISLEEFKHKYKLMVETITKQNPTAQIYLQGMLPVNINLLYGKQYIDCIDKIKAGNDIIKDIATSSGVVYIDLYSLFQDDDSLPLKYTEDGLHINKEAYYIWANFIEKYLL</sequence>
<protein>
    <submittedName>
        <fullName evidence="3">GDSL-like Lipase/Acylhydrolase family protein</fullName>
    </submittedName>
</protein>
<dbReference type="InterPro" id="IPR036514">
    <property type="entry name" value="SGNH_hydro_sf"/>
</dbReference>
<evidence type="ECO:0000259" key="2">
    <source>
        <dbReference type="Pfam" id="PF13472"/>
    </source>
</evidence>
<dbReference type="AlphaFoldDB" id="A0A1M6YA93"/>
<keyword evidence="1" id="KW-0472">Membrane</keyword>
<keyword evidence="1" id="KW-1133">Transmembrane helix</keyword>
<dbReference type="GO" id="GO:0016788">
    <property type="term" value="F:hydrolase activity, acting on ester bonds"/>
    <property type="evidence" value="ECO:0007669"/>
    <property type="project" value="UniProtKB-ARBA"/>
</dbReference>
<dbReference type="RefSeq" id="WP_073210917.1">
    <property type="nucleotide sequence ID" value="NZ_FRBD01000025.1"/>
</dbReference>
<organism evidence="3 4">
    <name type="scientific">Xylanibacter ruminicola</name>
    <name type="common">Prevotella ruminicola</name>
    <dbReference type="NCBI Taxonomy" id="839"/>
    <lineage>
        <taxon>Bacteria</taxon>
        <taxon>Pseudomonadati</taxon>
        <taxon>Bacteroidota</taxon>
        <taxon>Bacteroidia</taxon>
        <taxon>Bacteroidales</taxon>
        <taxon>Prevotellaceae</taxon>
        <taxon>Xylanibacter</taxon>
    </lineage>
</organism>
<dbReference type="OrthoDB" id="9805821at2"/>
<evidence type="ECO:0000256" key="1">
    <source>
        <dbReference type="SAM" id="Phobius"/>
    </source>
</evidence>
<proteinExistence type="predicted"/>
<accession>A0A1M6YA93</accession>
<dbReference type="Gene3D" id="3.40.50.1110">
    <property type="entry name" value="SGNH hydrolase"/>
    <property type="match status" value="1"/>
</dbReference>
<dbReference type="Pfam" id="PF13472">
    <property type="entry name" value="Lipase_GDSL_2"/>
    <property type="match status" value="1"/>
</dbReference>